<evidence type="ECO:0000256" key="4">
    <source>
        <dbReference type="RuleBase" id="RU004262"/>
    </source>
</evidence>
<dbReference type="EMBL" id="JACKWZ010000573">
    <property type="protein sequence ID" value="KAF9406586.1"/>
    <property type="molecule type" value="Genomic_DNA"/>
</dbReference>
<comment type="similarity">
    <text evidence="2 4">Belongs to the AB hydrolase superfamily. Lipase family.</text>
</comment>
<dbReference type="CDD" id="cd00707">
    <property type="entry name" value="Pancreat_lipase_like"/>
    <property type="match status" value="2"/>
</dbReference>
<feature type="domain" description="Lipase" evidence="6">
    <location>
        <begin position="356"/>
        <end position="648"/>
    </location>
</feature>
<dbReference type="GO" id="GO:0016298">
    <property type="term" value="F:lipase activity"/>
    <property type="evidence" value="ECO:0007669"/>
    <property type="project" value="InterPro"/>
</dbReference>
<feature type="chain" id="PRO_5032402285" description="Lipase domain-containing protein" evidence="5">
    <location>
        <begin position="17"/>
        <end position="651"/>
    </location>
</feature>
<dbReference type="PANTHER" id="PTHR11610">
    <property type="entry name" value="LIPASE"/>
    <property type="match status" value="1"/>
</dbReference>
<feature type="domain" description="Lipase" evidence="6">
    <location>
        <begin position="67"/>
        <end position="328"/>
    </location>
</feature>
<dbReference type="Gene3D" id="3.40.50.1820">
    <property type="entry name" value="alpha/beta hydrolase"/>
    <property type="match status" value="2"/>
</dbReference>
<evidence type="ECO:0000256" key="5">
    <source>
        <dbReference type="SAM" id="SignalP"/>
    </source>
</evidence>
<protein>
    <recommendedName>
        <fullName evidence="6">Lipase domain-containing protein</fullName>
    </recommendedName>
</protein>
<evidence type="ECO:0000259" key="6">
    <source>
        <dbReference type="Pfam" id="PF00151"/>
    </source>
</evidence>
<name>A0A835G470_SPOEX</name>
<gene>
    <name evidence="7" type="ORF">HW555_013090</name>
</gene>
<keyword evidence="8" id="KW-1185">Reference proteome</keyword>
<keyword evidence="5" id="KW-0732">Signal</keyword>
<dbReference type="Proteomes" id="UP000648187">
    <property type="component" value="Unassembled WGS sequence"/>
</dbReference>
<accession>A0A835G470</accession>
<dbReference type="Pfam" id="PF00151">
    <property type="entry name" value="Lipase"/>
    <property type="match status" value="2"/>
</dbReference>
<dbReference type="InterPro" id="IPR029058">
    <property type="entry name" value="AB_hydrolase_fold"/>
</dbReference>
<dbReference type="SUPFAM" id="SSF53474">
    <property type="entry name" value="alpha/beta-Hydrolases"/>
    <property type="match status" value="2"/>
</dbReference>
<evidence type="ECO:0000256" key="3">
    <source>
        <dbReference type="ARBA" id="ARBA00022525"/>
    </source>
</evidence>
<comment type="subcellular location">
    <subcellularLocation>
        <location evidence="1">Secreted</location>
    </subcellularLocation>
</comment>
<dbReference type="PANTHER" id="PTHR11610:SF178">
    <property type="entry name" value="LIPASE MEMBER H-A-LIKE PROTEIN"/>
    <property type="match status" value="1"/>
</dbReference>
<organism evidence="7 8">
    <name type="scientific">Spodoptera exigua</name>
    <name type="common">Beet armyworm</name>
    <name type="synonym">Noctua fulgens</name>
    <dbReference type="NCBI Taxonomy" id="7107"/>
    <lineage>
        <taxon>Eukaryota</taxon>
        <taxon>Metazoa</taxon>
        <taxon>Ecdysozoa</taxon>
        <taxon>Arthropoda</taxon>
        <taxon>Hexapoda</taxon>
        <taxon>Insecta</taxon>
        <taxon>Pterygota</taxon>
        <taxon>Neoptera</taxon>
        <taxon>Endopterygota</taxon>
        <taxon>Lepidoptera</taxon>
        <taxon>Glossata</taxon>
        <taxon>Ditrysia</taxon>
        <taxon>Noctuoidea</taxon>
        <taxon>Noctuidae</taxon>
        <taxon>Amphipyrinae</taxon>
        <taxon>Spodoptera</taxon>
    </lineage>
</organism>
<proteinExistence type="inferred from homology"/>
<keyword evidence="3" id="KW-0964">Secreted</keyword>
<comment type="caution">
    <text evidence="7">The sequence shown here is derived from an EMBL/GenBank/DDBJ whole genome shotgun (WGS) entry which is preliminary data.</text>
</comment>
<dbReference type="InterPro" id="IPR033906">
    <property type="entry name" value="Lipase_N"/>
</dbReference>
<evidence type="ECO:0000313" key="7">
    <source>
        <dbReference type="EMBL" id="KAF9406586.1"/>
    </source>
</evidence>
<dbReference type="AlphaFoldDB" id="A0A835G470"/>
<reference evidence="7" key="1">
    <citation type="submission" date="2020-08" db="EMBL/GenBank/DDBJ databases">
        <title>Spodoptera exigua strain:BAW_Kor-Di-RS1 Genome sequencing and assembly.</title>
        <authorList>
            <person name="Kim J."/>
            <person name="Nam H.Y."/>
            <person name="Kwon M."/>
            <person name="Choi J.H."/>
            <person name="Cho S.R."/>
            <person name="Kim G.-H."/>
        </authorList>
    </citation>
    <scope>NUCLEOTIDE SEQUENCE</scope>
    <source>
        <strain evidence="7">BAW_Kor-Di-RS1</strain>
        <tissue evidence="7">Whole-body</tissue>
    </source>
</reference>
<dbReference type="GO" id="GO:0005615">
    <property type="term" value="C:extracellular space"/>
    <property type="evidence" value="ECO:0007669"/>
    <property type="project" value="TreeGrafter"/>
</dbReference>
<dbReference type="InterPro" id="IPR000734">
    <property type="entry name" value="TAG_lipase"/>
</dbReference>
<evidence type="ECO:0000256" key="2">
    <source>
        <dbReference type="ARBA" id="ARBA00010701"/>
    </source>
</evidence>
<dbReference type="PRINTS" id="PR00821">
    <property type="entry name" value="TAGLIPASE"/>
</dbReference>
<evidence type="ECO:0000313" key="8">
    <source>
        <dbReference type="Proteomes" id="UP000648187"/>
    </source>
</evidence>
<sequence>MKSLVILFCAFAFGAALPYDPVLRKIDDGPRYQHIEGPDGTLHLEDLWVKASDLAEAARYNPDRQNVYHLYTRLNPTVSQPMLIGNEGLLGLNNYNPARRTIILLHGWRADATSDFNRVLVPAFLSAEDVNVIVVDWSAGAGSINYATAVTNTVPSGESVARFIDWLNTVTGAVPSMYHIVGHSIGAHKAGIIGRNLGGRIGYITALEAAFPGWITHSEKFRSTDGAYTEVIHTNAGVLGYITPLGHVDFYPNGGVGMPGCDSQECDHARSYFYLAESLTSGGFTGRRCASYLTAMTGNCVLLGRLRMGGLVPKTGQSGIFYLETNPAPPFSPISFRYKRSETKQSNRLRIHHRKSSDNVLMDLWTRASDLDEASTYNPEEMNTYHLFTRENPTLSQPLLPNNEIWLETTNYNASKRTIVLIHGWLDSVNSDFVTVLVQAILQAQDANVIAVDWSPGSGTINYPVAVLNTPISAHAVAKFLAWLNNVSGSRLEDYHIIGHGLGAHQAGIVGRLLGGWVGYITALDPAFPGWVTNEDRFKPTDGMYTEAIHTNAGLLGYLSPVADVDFYPNGGIDMPGCYSQECDHNRSYHYFAESIKNGGFVGNRCYTYGSAMSGHCYLGGKLKMGGINSKPGQTGVFFLRTNAGPPFSRD</sequence>
<evidence type="ECO:0000256" key="1">
    <source>
        <dbReference type="ARBA" id="ARBA00004613"/>
    </source>
</evidence>
<dbReference type="InterPro" id="IPR013818">
    <property type="entry name" value="Lipase"/>
</dbReference>
<feature type="signal peptide" evidence="5">
    <location>
        <begin position="1"/>
        <end position="16"/>
    </location>
</feature>
<dbReference type="GO" id="GO:0016042">
    <property type="term" value="P:lipid catabolic process"/>
    <property type="evidence" value="ECO:0007669"/>
    <property type="project" value="TreeGrafter"/>
</dbReference>